<comment type="caution">
    <text evidence="1">The sequence shown here is derived from an EMBL/GenBank/DDBJ whole genome shotgun (WGS) entry which is preliminary data.</text>
</comment>
<accession>A0ABM8VZW7</accession>
<dbReference type="EMBL" id="CAJVQB010000439">
    <property type="protein sequence ID" value="CAG8489098.1"/>
    <property type="molecule type" value="Genomic_DNA"/>
</dbReference>
<keyword evidence="2" id="KW-1185">Reference proteome</keyword>
<protein>
    <submittedName>
        <fullName evidence="1">23706_t:CDS:1</fullName>
    </submittedName>
</protein>
<dbReference type="Proteomes" id="UP000789901">
    <property type="component" value="Unassembled WGS sequence"/>
</dbReference>
<proteinExistence type="predicted"/>
<reference evidence="1 2" key="1">
    <citation type="submission" date="2021-06" db="EMBL/GenBank/DDBJ databases">
        <authorList>
            <person name="Kallberg Y."/>
            <person name="Tangrot J."/>
            <person name="Rosling A."/>
        </authorList>
    </citation>
    <scope>NUCLEOTIDE SEQUENCE [LARGE SCALE GENOMIC DNA]</scope>
    <source>
        <strain evidence="1 2">120-4 pot B 10/14</strain>
    </source>
</reference>
<evidence type="ECO:0000313" key="2">
    <source>
        <dbReference type="Proteomes" id="UP000789901"/>
    </source>
</evidence>
<sequence>MEPDFKKYIDTNKTSLTIKIRECSENFVKNSHRIETKPFYKDLYKKLLNKYCSLHNSLYYEAKAIKEMEFYVDEFSNIKYQANMTYKPETKLYYEYLYKELSKRYSLLLKNIGATKLYFNHQKKTNSNSLFQLLYKLKKKEDKSYDIETAQKEFEKITSPSFLYLTDNFQEIVKKNNNSLIYYRYNNNCDITNYLSLKPFDLSESSTLKFLFYNYNLVEWF</sequence>
<organism evidence="1 2">
    <name type="scientific">Gigaspora margarita</name>
    <dbReference type="NCBI Taxonomy" id="4874"/>
    <lineage>
        <taxon>Eukaryota</taxon>
        <taxon>Fungi</taxon>
        <taxon>Fungi incertae sedis</taxon>
        <taxon>Mucoromycota</taxon>
        <taxon>Glomeromycotina</taxon>
        <taxon>Glomeromycetes</taxon>
        <taxon>Diversisporales</taxon>
        <taxon>Gigasporaceae</taxon>
        <taxon>Gigaspora</taxon>
    </lineage>
</organism>
<evidence type="ECO:0000313" key="1">
    <source>
        <dbReference type="EMBL" id="CAG8489098.1"/>
    </source>
</evidence>
<name>A0ABM8VZW7_GIGMA</name>
<gene>
    <name evidence="1" type="ORF">GMARGA_LOCUS1631</name>
</gene>